<organism evidence="4 6">
    <name type="scientific">Methylovulum psychrotolerans</name>
    <dbReference type="NCBI Taxonomy" id="1704499"/>
    <lineage>
        <taxon>Bacteria</taxon>
        <taxon>Pseudomonadati</taxon>
        <taxon>Pseudomonadota</taxon>
        <taxon>Gammaproteobacteria</taxon>
        <taxon>Methylococcales</taxon>
        <taxon>Methylococcaceae</taxon>
        <taxon>Methylovulum</taxon>
    </lineage>
</organism>
<dbReference type="Proteomes" id="UP000237423">
    <property type="component" value="Unassembled WGS sequence"/>
</dbReference>
<dbReference type="NCBIfam" id="TIGR00377">
    <property type="entry name" value="ant_ant_sig"/>
    <property type="match status" value="1"/>
</dbReference>
<gene>
    <name evidence="5" type="ORF">AADEFJLK_04081</name>
    <name evidence="4" type="ORF">CEK71_08200</name>
</gene>
<dbReference type="CDD" id="cd07043">
    <property type="entry name" value="STAS_anti-anti-sigma_factors"/>
    <property type="match status" value="1"/>
</dbReference>
<proteinExistence type="inferred from homology"/>
<dbReference type="KEGG" id="mpsy:CEK71_08200"/>
<reference evidence="4 6" key="1">
    <citation type="submission" date="2017-06" db="EMBL/GenBank/DDBJ databases">
        <title>Genome Sequencing of the methanotroph Methylovulum psychrotolerants str. HV10-M2 isolated from a high-altitude environment.</title>
        <authorList>
            <person name="Mateos-Rivera A."/>
        </authorList>
    </citation>
    <scope>NUCLEOTIDE SEQUENCE [LARGE SCALE GENOMIC DNA]</scope>
    <source>
        <strain evidence="4 6">HV10_M2</strain>
    </source>
</reference>
<dbReference type="AlphaFoldDB" id="A0A1Z4BXU1"/>
<dbReference type="InterPro" id="IPR036513">
    <property type="entry name" value="STAS_dom_sf"/>
</dbReference>
<dbReference type="Gene3D" id="3.30.750.24">
    <property type="entry name" value="STAS domain"/>
    <property type="match status" value="1"/>
</dbReference>
<dbReference type="PROSITE" id="PS50801">
    <property type="entry name" value="STAS"/>
    <property type="match status" value="1"/>
</dbReference>
<evidence type="ECO:0000313" key="7">
    <source>
        <dbReference type="Proteomes" id="UP000237423"/>
    </source>
</evidence>
<dbReference type="RefSeq" id="WP_088618937.1">
    <property type="nucleotide sequence ID" value="NZ_CP022129.1"/>
</dbReference>
<sequence>MLTISSAPQGNSLVIALAGRIDAANAKNLEQYCLEQIDGGAIRLIFDFTAVNYISSAALRVFLVIAKRLNSLQGSVKLCALNTLLRDVFDISGFAKLFVITATVQEAL</sequence>
<evidence type="ECO:0000313" key="6">
    <source>
        <dbReference type="Proteomes" id="UP000197019"/>
    </source>
</evidence>
<dbReference type="OrthoDB" id="280847at2"/>
<evidence type="ECO:0000256" key="2">
    <source>
        <dbReference type="RuleBase" id="RU003749"/>
    </source>
</evidence>
<dbReference type="InterPro" id="IPR003658">
    <property type="entry name" value="Anti-sigma_ant"/>
</dbReference>
<comment type="similarity">
    <text evidence="1 2">Belongs to the anti-sigma-factor antagonist family.</text>
</comment>
<dbReference type="GO" id="GO:0043856">
    <property type="term" value="F:anti-sigma factor antagonist activity"/>
    <property type="evidence" value="ECO:0007669"/>
    <property type="project" value="InterPro"/>
</dbReference>
<evidence type="ECO:0000313" key="4">
    <source>
        <dbReference type="EMBL" id="ASF46063.1"/>
    </source>
</evidence>
<dbReference type="SUPFAM" id="SSF52091">
    <property type="entry name" value="SpoIIaa-like"/>
    <property type="match status" value="1"/>
</dbReference>
<protein>
    <recommendedName>
        <fullName evidence="2">Anti-sigma factor antagonist</fullName>
    </recommendedName>
</protein>
<dbReference type="EMBL" id="PGFZ01000014">
    <property type="protein sequence ID" value="POZ50184.1"/>
    <property type="molecule type" value="Genomic_DNA"/>
</dbReference>
<accession>A0A1Z4BXU1</accession>
<evidence type="ECO:0000259" key="3">
    <source>
        <dbReference type="PROSITE" id="PS50801"/>
    </source>
</evidence>
<dbReference type="EMBL" id="CP022129">
    <property type="protein sequence ID" value="ASF46063.1"/>
    <property type="molecule type" value="Genomic_DNA"/>
</dbReference>
<dbReference type="Proteomes" id="UP000197019">
    <property type="component" value="Chromosome"/>
</dbReference>
<evidence type="ECO:0000256" key="1">
    <source>
        <dbReference type="ARBA" id="ARBA00009013"/>
    </source>
</evidence>
<dbReference type="PANTHER" id="PTHR33495">
    <property type="entry name" value="ANTI-SIGMA FACTOR ANTAGONIST TM_1081-RELATED-RELATED"/>
    <property type="match status" value="1"/>
</dbReference>
<name>A0A1Z4BXU1_9GAMM</name>
<dbReference type="PANTHER" id="PTHR33495:SF2">
    <property type="entry name" value="ANTI-SIGMA FACTOR ANTAGONIST TM_1081-RELATED"/>
    <property type="match status" value="1"/>
</dbReference>
<feature type="domain" description="STAS" evidence="3">
    <location>
        <begin position="2"/>
        <end position="108"/>
    </location>
</feature>
<dbReference type="InterPro" id="IPR002645">
    <property type="entry name" value="STAS_dom"/>
</dbReference>
<keyword evidence="6" id="KW-1185">Reference proteome</keyword>
<reference evidence="5 7" key="2">
    <citation type="submission" date="2017-11" db="EMBL/GenBank/DDBJ databases">
        <title>Draft Genome Sequence of Methylobacter psychrotolerans Sph1T, an Obligate Methanotroph from Low-Temperature Environments.</title>
        <authorList>
            <person name="Oshkin I.Y."/>
            <person name="Miroshnikov K."/>
            <person name="Belova S.E."/>
            <person name="Korzhenkov A."/>
            <person name="Toshchakov S.V."/>
            <person name="Dedysh S.N."/>
        </authorList>
    </citation>
    <scope>NUCLEOTIDE SEQUENCE [LARGE SCALE GENOMIC DNA]</scope>
    <source>
        <strain evidence="5 7">Sph1</strain>
    </source>
</reference>
<dbReference type="Pfam" id="PF01740">
    <property type="entry name" value="STAS"/>
    <property type="match status" value="1"/>
</dbReference>
<evidence type="ECO:0000313" key="5">
    <source>
        <dbReference type="EMBL" id="POZ50184.1"/>
    </source>
</evidence>